<dbReference type="GO" id="GO:0140359">
    <property type="term" value="F:ABC-type transporter activity"/>
    <property type="evidence" value="ECO:0007669"/>
    <property type="project" value="InterPro"/>
</dbReference>
<dbReference type="SMART" id="SM00382">
    <property type="entry name" value="AAA"/>
    <property type="match status" value="1"/>
</dbReference>
<evidence type="ECO:0000256" key="8">
    <source>
        <dbReference type="ARBA" id="ARBA00022989"/>
    </source>
</evidence>
<dbReference type="GO" id="GO:0006508">
    <property type="term" value="P:proteolysis"/>
    <property type="evidence" value="ECO:0007669"/>
    <property type="project" value="InterPro"/>
</dbReference>
<feature type="domain" description="ABC transmembrane type-1" evidence="11">
    <location>
        <begin position="157"/>
        <end position="440"/>
    </location>
</feature>
<dbReference type="PROSITE" id="PS50990">
    <property type="entry name" value="PEPTIDASE_C39"/>
    <property type="match status" value="1"/>
</dbReference>
<dbReference type="KEGG" id="ude:JM47_00560"/>
<evidence type="ECO:0000259" key="12">
    <source>
        <dbReference type="PROSITE" id="PS50990"/>
    </source>
</evidence>
<evidence type="ECO:0000256" key="10">
    <source>
        <dbReference type="SAM" id="Phobius"/>
    </source>
</evidence>
<evidence type="ECO:0000313" key="13">
    <source>
        <dbReference type="EMBL" id="AJQ45148.1"/>
    </source>
</evidence>
<dbReference type="InterPro" id="IPR036640">
    <property type="entry name" value="ABC1_TM_sf"/>
</dbReference>
<evidence type="ECO:0000259" key="11">
    <source>
        <dbReference type="PROSITE" id="PS50929"/>
    </source>
</evidence>
<dbReference type="Pfam" id="PF00005">
    <property type="entry name" value="ABC_tran"/>
    <property type="match status" value="1"/>
</dbReference>
<dbReference type="AlphaFoldDB" id="A0A0C5RKF8"/>
<feature type="transmembrane region" description="Helical" evidence="10">
    <location>
        <begin position="193"/>
        <end position="214"/>
    </location>
</feature>
<dbReference type="GO" id="GO:0043190">
    <property type="term" value="C:ATP-binding cassette (ABC) transporter complex"/>
    <property type="evidence" value="ECO:0007669"/>
    <property type="project" value="TreeGrafter"/>
</dbReference>
<evidence type="ECO:0000256" key="5">
    <source>
        <dbReference type="ARBA" id="ARBA00022741"/>
    </source>
</evidence>
<protein>
    <recommendedName>
        <fullName evidence="15">ABC transporter ATP-binding protein</fullName>
    </recommendedName>
</protein>
<organism evidence="13 14">
    <name type="scientific">Ureaplasma diversum</name>
    <dbReference type="NCBI Taxonomy" id="42094"/>
    <lineage>
        <taxon>Bacteria</taxon>
        <taxon>Bacillati</taxon>
        <taxon>Mycoplasmatota</taxon>
        <taxon>Mycoplasmoidales</taxon>
        <taxon>Mycoplasmoidaceae</taxon>
        <taxon>Ureaplasma</taxon>
    </lineage>
</organism>
<dbReference type="STRING" id="42094.JM47_00560"/>
<evidence type="ECO:0000256" key="2">
    <source>
        <dbReference type="ARBA" id="ARBA00005417"/>
    </source>
</evidence>
<keyword evidence="5" id="KW-0547">Nucleotide-binding</keyword>
<dbReference type="RefSeq" id="WP_208895086.1">
    <property type="nucleotide sequence ID" value="NZ_CP009770.1"/>
</dbReference>
<keyword evidence="6" id="KW-0645">Protease</keyword>
<keyword evidence="9 10" id="KW-0472">Membrane</keyword>
<evidence type="ECO:0000256" key="7">
    <source>
        <dbReference type="ARBA" id="ARBA00022840"/>
    </source>
</evidence>
<comment type="similarity">
    <text evidence="2">Belongs to the ABC transporter superfamily.</text>
</comment>
<feature type="domain" description="Peptidase C39" evidence="12">
    <location>
        <begin position="6"/>
        <end position="131"/>
    </location>
</feature>
<feature type="transmembrane region" description="Helical" evidence="10">
    <location>
        <begin position="296"/>
        <end position="316"/>
    </location>
</feature>
<evidence type="ECO:0000256" key="1">
    <source>
        <dbReference type="ARBA" id="ARBA00004651"/>
    </source>
</evidence>
<evidence type="ECO:0000256" key="9">
    <source>
        <dbReference type="ARBA" id="ARBA00023136"/>
    </source>
</evidence>
<dbReference type="InterPro" id="IPR050095">
    <property type="entry name" value="ECF_ABC_transporter_ATP-bd"/>
</dbReference>
<evidence type="ECO:0000256" key="3">
    <source>
        <dbReference type="ARBA" id="ARBA00022448"/>
    </source>
</evidence>
<dbReference type="PATRIC" id="fig|42094.4.peg.103"/>
<feature type="transmembrane region" description="Helical" evidence="10">
    <location>
        <begin position="153"/>
        <end position="173"/>
    </location>
</feature>
<gene>
    <name evidence="13" type="ORF">JM47_00560</name>
</gene>
<dbReference type="Gene3D" id="3.40.50.300">
    <property type="entry name" value="P-loop containing nucleotide triphosphate hydrolases"/>
    <property type="match status" value="1"/>
</dbReference>
<dbReference type="InterPro" id="IPR005074">
    <property type="entry name" value="Peptidase_C39"/>
</dbReference>
<dbReference type="PANTHER" id="PTHR43553">
    <property type="entry name" value="HEAVY METAL TRANSPORTER"/>
    <property type="match status" value="1"/>
</dbReference>
<dbReference type="InterPro" id="IPR027417">
    <property type="entry name" value="P-loop_NTPase"/>
</dbReference>
<dbReference type="GO" id="GO:0008234">
    <property type="term" value="F:cysteine-type peptidase activity"/>
    <property type="evidence" value="ECO:0007669"/>
    <property type="project" value="UniProtKB-KW"/>
</dbReference>
<comment type="subcellular location">
    <subcellularLocation>
        <location evidence="1">Cell membrane</location>
        <topology evidence="1">Multi-pass membrane protein</topology>
    </subcellularLocation>
</comment>
<keyword evidence="6" id="KW-0378">Hydrolase</keyword>
<dbReference type="InterPro" id="IPR011527">
    <property type="entry name" value="ABC1_TM_dom"/>
</dbReference>
<feature type="transmembrane region" description="Helical" evidence="10">
    <location>
        <begin position="381"/>
        <end position="401"/>
    </location>
</feature>
<keyword evidence="7" id="KW-0067">ATP-binding</keyword>
<evidence type="ECO:0008006" key="15">
    <source>
        <dbReference type="Google" id="ProtNLM"/>
    </source>
</evidence>
<reference evidence="13 14" key="1">
    <citation type="journal article" date="2015" name="Genome Announc.">
        <title>Genome Sequence of Ureaplasma diversum Strain ATCC 49782.</title>
        <authorList>
            <person name="Marques L.M."/>
            <person name="Guimaraes A.M."/>
            <person name="Martins H.B."/>
            <person name="Rezende I.S."/>
            <person name="Barbosa M.S."/>
            <person name="Campos G.B."/>
            <person name="do Nascimento N.C."/>
            <person name="Dos Santos A.P."/>
            <person name="Amorim A.T."/>
            <person name="Santos V.M."/>
            <person name="Messick J.B."/>
            <person name="Timenetsky J."/>
        </authorList>
    </citation>
    <scope>NUCLEOTIDE SEQUENCE [LARGE SCALE GENOMIC DNA]</scope>
    <source>
        <strain evidence="13 14">ATCC 49782</strain>
    </source>
</reference>
<proteinExistence type="inferred from homology"/>
<keyword evidence="4 10" id="KW-0812">Transmembrane</keyword>
<dbReference type="SUPFAM" id="SSF90123">
    <property type="entry name" value="ABC transporter transmembrane region"/>
    <property type="match status" value="1"/>
</dbReference>
<evidence type="ECO:0000313" key="14">
    <source>
        <dbReference type="Proteomes" id="UP000032261"/>
    </source>
</evidence>
<dbReference type="HOGENOM" id="CLU_000604_95_3_14"/>
<dbReference type="GO" id="GO:0016887">
    <property type="term" value="F:ATP hydrolysis activity"/>
    <property type="evidence" value="ECO:0007669"/>
    <property type="project" value="InterPro"/>
</dbReference>
<dbReference type="Proteomes" id="UP000032261">
    <property type="component" value="Chromosome"/>
</dbReference>
<dbReference type="PROSITE" id="PS50929">
    <property type="entry name" value="ABC_TM1F"/>
    <property type="match status" value="1"/>
</dbReference>
<dbReference type="InterPro" id="IPR003439">
    <property type="entry name" value="ABC_transporter-like_ATP-bd"/>
</dbReference>
<dbReference type="Gene3D" id="1.20.1560.10">
    <property type="entry name" value="ABC transporter type 1, transmembrane domain"/>
    <property type="match status" value="1"/>
</dbReference>
<accession>A0A0C5RKF8</accession>
<dbReference type="Gene3D" id="3.90.70.10">
    <property type="entry name" value="Cysteine proteinases"/>
    <property type="match status" value="1"/>
</dbReference>
<keyword evidence="8 10" id="KW-1133">Transmembrane helix</keyword>
<dbReference type="InterPro" id="IPR003593">
    <property type="entry name" value="AAA+_ATPase"/>
</dbReference>
<keyword evidence="6" id="KW-0788">Thiol protease</keyword>
<sequence>MKIVNQIINNECGICVLAMIINHYKKSKITKNELLAKANLSVNGISVFELERLANEYSLNASSYECKAEEVFELAKDDYYVVLVNKDNLAHFNVIKVISDQKLKVYDPKDGVYYWDLDQFSKCFLGVLVQFNKQNDVLKVTSFDQSYLKSIRVIDLIIIFLLELVSIPFSIILSRYLNYVINFVIVHQILKNLLQLSLVFFFFFLINSFKQLLFDLFITKQTNRIYITIMNYINNQLMYKQQSFYAKTNMGELSQIPSHILSIINFLLVVRTKLYTNVLYACVISVILGLNDWLLLSISLGFVILNGFVALFSYLYNKKMASVLLNHSQKNFIKYQTFLNLIKEAFFINKSTIAKNDYDQVQASLMNDTNKSTLVNSHFKTINNIFNALSLLLITSVYVYLKISKNQPIDVGNLTFLLFLHQNVSSGINTIFDYLNNQASYQQAKMIVEKVLFMNNINRDGSSLTKIDSVQVSCFSKNYSFDEHTLIIGHSGSGKTSLLKAIIQFYEPHFNVYFNQQSAFDFDFKQIVDKVIYQPSTISNVDFDLAYFMNQIPDSQIDIVFKKLSQFTNINWELATSQELSERLSMGQRQIVSFLSLLKYKNKLLLLDEPLSHVDGATKAFVLVHLLPIIKENNLVLYVSHDNLLTDHFIKVVNLNA</sequence>
<name>A0A0C5RKF8_9BACT</name>
<dbReference type="Pfam" id="PF03412">
    <property type="entry name" value="Peptidase_C39"/>
    <property type="match status" value="1"/>
</dbReference>
<evidence type="ECO:0000256" key="4">
    <source>
        <dbReference type="ARBA" id="ARBA00022692"/>
    </source>
</evidence>
<feature type="transmembrane region" description="Helical" evidence="10">
    <location>
        <begin position="274"/>
        <end position="290"/>
    </location>
</feature>
<dbReference type="EMBL" id="CP009770">
    <property type="protein sequence ID" value="AJQ45148.1"/>
    <property type="molecule type" value="Genomic_DNA"/>
</dbReference>
<dbReference type="SUPFAM" id="SSF52540">
    <property type="entry name" value="P-loop containing nucleoside triphosphate hydrolases"/>
    <property type="match status" value="1"/>
</dbReference>
<keyword evidence="3" id="KW-0813">Transport</keyword>
<dbReference type="GO" id="GO:0005524">
    <property type="term" value="F:ATP binding"/>
    <property type="evidence" value="ECO:0007669"/>
    <property type="project" value="UniProtKB-KW"/>
</dbReference>
<evidence type="ECO:0000256" key="6">
    <source>
        <dbReference type="ARBA" id="ARBA00022807"/>
    </source>
</evidence>